<evidence type="ECO:0000256" key="2">
    <source>
        <dbReference type="SAM" id="MobiDB-lite"/>
    </source>
</evidence>
<dbReference type="Proteomes" id="UP001152797">
    <property type="component" value="Unassembled WGS sequence"/>
</dbReference>
<sequence>MPSKSPNGAKLRKANDKVKGKDKGKDKGKHSKAIPVEVTPVSKTILKTPSRSGTPPVKPKKLTFAPKDTVHIITPESEQHTEKKEVAKEQSMSDDQASKILASMNTEEQSSSSVDSSDTEEKKAAGNKNEKKPQAVEKPTKGKNGTEEKTVAAKTSEQQECRRPKKVAKAEEPVTTAKKEKKSSKAEASKDKKAKKDHEAITKDTSEEKDQVDKKDNKDSKDSDKKDKKDRKDKKDKKDKKDRKDKKDKKDKKEKAHEGDSEKVETEKTNKHVGKEKKANEEGAGAANENGKREREATPTAEDETTNKKLKEAEENMLINSSTHNAEYSAFRRWIKNGKRFPSILGTRLQTEEGRASLFRDWVLQKGCVEDIIAKHKHEMEEAQKSEVKYGFRSEKWLKDTHGEQKALKILNKKKSQGLYITDPEDEDDSLYFVLVSLDISNVNQLKKVTSLECSGQVTDEMLKSFTEQGGILDPKATLKLGDASSAGAVSKALAFMDMGQEAGQKKKEKKAKNTEKETAGNATEVQPASPKDKAEALMHKVLKDANTCRDNAFKLKPLEMSNQLIDYLKALETKLQGAARQIQELVNKGKNKWKHYKDITEQVSKLTDMAKEKVELAKALLRAAENAKLERSRSRGCPAYRSRRSRALDPGTLEEYWSHMDGEEFFHQLNIAEPSHTIPIVWHADGVKIFRNQKAWVYSYSSMVKKSELAISNKMVFCILKDSAMSKPQTHDAIGKIIGYVMKVLQTGRYPTADYLGNPFPTTSIEFSRAGHPFAYSALGRPWMGAFCAWKGDLEARVQIHKLVRNYMSNAICEHCAASRQISFGDFSQNAAWRESRFTHAQFMILTPPERFTRARFNKEKWSSLPDLSTQYKASTVKYMQFWLHSYLMDNRVAGDEDLVCMSYSLASFQYMLDTRGPWMSLPDRRRTADYGNRFLLFYQRLAGQNRGHRRNFKIIPKCHYFCHMIEYIATTGRNVRYLVYAL</sequence>
<feature type="compositionally biased region" description="Basic and acidic residues" evidence="2">
    <location>
        <begin position="251"/>
        <end position="270"/>
    </location>
</feature>
<dbReference type="EMBL" id="CAMXCT030002078">
    <property type="protein sequence ID" value="CAL4782760.1"/>
    <property type="molecule type" value="Genomic_DNA"/>
</dbReference>
<comment type="caution">
    <text evidence="3">The sequence shown here is derived from an EMBL/GenBank/DDBJ whole genome shotgun (WGS) entry which is preliminary data.</text>
</comment>
<feature type="region of interest" description="Disordered" evidence="2">
    <location>
        <begin position="501"/>
        <end position="534"/>
    </location>
</feature>
<feature type="compositionally biased region" description="Basic residues" evidence="2">
    <location>
        <begin position="228"/>
        <end position="250"/>
    </location>
</feature>
<evidence type="ECO:0000256" key="1">
    <source>
        <dbReference type="SAM" id="Coils"/>
    </source>
</evidence>
<feature type="compositionally biased region" description="Basic and acidic residues" evidence="2">
    <location>
        <begin position="305"/>
        <end position="314"/>
    </location>
</feature>
<feature type="compositionally biased region" description="Basic and acidic residues" evidence="2">
    <location>
        <begin position="119"/>
        <end position="172"/>
    </location>
</feature>
<accession>A0A9P1G0K7</accession>
<dbReference type="EMBL" id="CAMXCT020002078">
    <property type="protein sequence ID" value="CAL1148823.1"/>
    <property type="molecule type" value="Genomic_DNA"/>
</dbReference>
<evidence type="ECO:0000313" key="4">
    <source>
        <dbReference type="EMBL" id="CAL4782760.1"/>
    </source>
</evidence>
<dbReference type="EMBL" id="CAMXCT010002078">
    <property type="protein sequence ID" value="CAI3995448.1"/>
    <property type="molecule type" value="Genomic_DNA"/>
</dbReference>
<dbReference type="AlphaFoldDB" id="A0A9P1G0K7"/>
<keyword evidence="1" id="KW-0175">Coiled coil</keyword>
<evidence type="ECO:0000313" key="3">
    <source>
        <dbReference type="EMBL" id="CAI3995448.1"/>
    </source>
</evidence>
<feature type="coiled-coil region" evidence="1">
    <location>
        <begin position="569"/>
        <end position="628"/>
    </location>
</feature>
<feature type="compositionally biased region" description="Basic and acidic residues" evidence="2">
    <location>
        <begin position="183"/>
        <end position="227"/>
    </location>
</feature>
<gene>
    <name evidence="3" type="ORF">C1SCF055_LOCUS22014</name>
</gene>
<feature type="compositionally biased region" description="Low complexity" evidence="2">
    <location>
        <begin position="106"/>
        <end position="116"/>
    </location>
</feature>
<feature type="compositionally biased region" description="Basic and acidic residues" evidence="2">
    <location>
        <begin position="77"/>
        <end position="88"/>
    </location>
</feature>
<proteinExistence type="predicted"/>
<protein>
    <submittedName>
        <fullName evidence="4">Dynein heavy chain-like protein 2</fullName>
    </submittedName>
</protein>
<organism evidence="3">
    <name type="scientific">Cladocopium goreaui</name>
    <dbReference type="NCBI Taxonomy" id="2562237"/>
    <lineage>
        <taxon>Eukaryota</taxon>
        <taxon>Sar</taxon>
        <taxon>Alveolata</taxon>
        <taxon>Dinophyceae</taxon>
        <taxon>Suessiales</taxon>
        <taxon>Symbiodiniaceae</taxon>
        <taxon>Cladocopium</taxon>
    </lineage>
</organism>
<evidence type="ECO:0000313" key="5">
    <source>
        <dbReference type="Proteomes" id="UP001152797"/>
    </source>
</evidence>
<name>A0A9P1G0K7_9DINO</name>
<reference evidence="4 5" key="2">
    <citation type="submission" date="2024-05" db="EMBL/GenBank/DDBJ databases">
        <authorList>
            <person name="Chen Y."/>
            <person name="Shah S."/>
            <person name="Dougan E. K."/>
            <person name="Thang M."/>
            <person name="Chan C."/>
        </authorList>
    </citation>
    <scope>NUCLEOTIDE SEQUENCE [LARGE SCALE GENOMIC DNA]</scope>
</reference>
<feature type="region of interest" description="Disordered" evidence="2">
    <location>
        <begin position="1"/>
        <end position="317"/>
    </location>
</feature>
<feature type="compositionally biased region" description="Polar residues" evidence="2">
    <location>
        <begin position="41"/>
        <end position="53"/>
    </location>
</feature>
<keyword evidence="5" id="KW-1185">Reference proteome</keyword>
<feature type="compositionally biased region" description="Basic and acidic residues" evidence="2">
    <location>
        <begin position="13"/>
        <end position="25"/>
    </location>
</feature>
<dbReference type="OrthoDB" id="418398at2759"/>
<reference evidence="3" key="1">
    <citation type="submission" date="2022-10" db="EMBL/GenBank/DDBJ databases">
        <authorList>
            <person name="Chen Y."/>
            <person name="Dougan E. K."/>
            <person name="Chan C."/>
            <person name="Rhodes N."/>
            <person name="Thang M."/>
        </authorList>
    </citation>
    <scope>NUCLEOTIDE SEQUENCE</scope>
</reference>